<sequence length="200" mass="21086">MVTLLETDALFVTLASTNVVASGRGCTLTGAGGELVATARDHTSGLSRLGRVLGNSGRARYDWTVSDAEDRRLLEVVKPRTTMRGFAPEVSLANGSLLGRAVPTRGRTPTTPASLQAPDGRVLGELVPALGERRSQPVLMYRVVEGEGDDAAEVGEIAIATEGAWGFHVGFGPEADLSVRALTIAWTLCLVQARSTTWSP</sequence>
<evidence type="ECO:0000313" key="1">
    <source>
        <dbReference type="EMBL" id="MBD3915541.1"/>
    </source>
</evidence>
<keyword evidence="2" id="KW-1185">Reference proteome</keyword>
<comment type="caution">
    <text evidence="1">The sequence shown here is derived from an EMBL/GenBank/DDBJ whole genome shotgun (WGS) entry which is preliminary data.</text>
</comment>
<dbReference type="RefSeq" id="WP_191199875.1">
    <property type="nucleotide sequence ID" value="NZ_BAAAPA010000008.1"/>
</dbReference>
<gene>
    <name evidence="1" type="ORF">IEZ25_13035</name>
</gene>
<dbReference type="EMBL" id="JACXYY010000005">
    <property type="protein sequence ID" value="MBD3915541.1"/>
    <property type="molecule type" value="Genomic_DNA"/>
</dbReference>
<proteinExistence type="predicted"/>
<organism evidence="1 2">
    <name type="scientific">Nocardioides hwasunensis</name>
    <dbReference type="NCBI Taxonomy" id="397258"/>
    <lineage>
        <taxon>Bacteria</taxon>
        <taxon>Bacillati</taxon>
        <taxon>Actinomycetota</taxon>
        <taxon>Actinomycetes</taxon>
        <taxon>Propionibacteriales</taxon>
        <taxon>Nocardioidaceae</taxon>
        <taxon>Nocardioides</taxon>
    </lineage>
</organism>
<accession>A0ABR8MJS9</accession>
<protein>
    <recommendedName>
        <fullName evidence="3">Scramblase</fullName>
    </recommendedName>
</protein>
<evidence type="ECO:0008006" key="3">
    <source>
        <dbReference type="Google" id="ProtNLM"/>
    </source>
</evidence>
<evidence type="ECO:0000313" key="2">
    <source>
        <dbReference type="Proteomes" id="UP000649289"/>
    </source>
</evidence>
<name>A0ABR8MJS9_9ACTN</name>
<reference evidence="1 2" key="1">
    <citation type="submission" date="2020-09" db="EMBL/GenBank/DDBJ databases">
        <title>novel species in genus Nocardioides.</title>
        <authorList>
            <person name="Zhang G."/>
        </authorList>
    </citation>
    <scope>NUCLEOTIDE SEQUENCE [LARGE SCALE GENOMIC DNA]</scope>
    <source>
        <strain evidence="1 2">19197</strain>
    </source>
</reference>
<dbReference type="Proteomes" id="UP000649289">
    <property type="component" value="Unassembled WGS sequence"/>
</dbReference>